<name>A0AAD2AI58_9LAMI</name>
<evidence type="ECO:0000313" key="1">
    <source>
        <dbReference type="EMBL" id="CAI9786651.1"/>
    </source>
</evidence>
<gene>
    <name evidence="1" type="ORF">FPE_LOCUS34081</name>
</gene>
<keyword evidence="2" id="KW-1185">Reference proteome</keyword>
<protein>
    <submittedName>
        <fullName evidence="1">Uncharacterized protein</fullName>
    </submittedName>
</protein>
<dbReference type="PANTHER" id="PTHR36323:SF1">
    <property type="entry name" value="MYOTUBULARIN-LIKE PROTEIN"/>
    <property type="match status" value="1"/>
</dbReference>
<organism evidence="1 2">
    <name type="scientific">Fraxinus pennsylvanica</name>
    <dbReference type="NCBI Taxonomy" id="56036"/>
    <lineage>
        <taxon>Eukaryota</taxon>
        <taxon>Viridiplantae</taxon>
        <taxon>Streptophyta</taxon>
        <taxon>Embryophyta</taxon>
        <taxon>Tracheophyta</taxon>
        <taxon>Spermatophyta</taxon>
        <taxon>Magnoliopsida</taxon>
        <taxon>eudicotyledons</taxon>
        <taxon>Gunneridae</taxon>
        <taxon>Pentapetalae</taxon>
        <taxon>asterids</taxon>
        <taxon>lamiids</taxon>
        <taxon>Lamiales</taxon>
        <taxon>Oleaceae</taxon>
        <taxon>Oleeae</taxon>
        <taxon>Fraxinus</taxon>
    </lineage>
</organism>
<sequence length="184" mass="20616">MRPSLAEIGCGSYDHQMHHPHQKSIFLPTLCKISIKDVKTTHSKNPSSSFLNDPSSPKVTCIGQVKRNNKISAYPTTTAASKTTANHHNTTKHTQLKSFFSNKNLMPANTSGGTRRHKIKDVHKKVNINELDPPLPVVKRVRPPGGSRDTVNLWKRRFDGVALKNLQIEQIHLHIKNFLPPTPV</sequence>
<dbReference type="EMBL" id="OU503057">
    <property type="protein sequence ID" value="CAI9786651.1"/>
    <property type="molecule type" value="Genomic_DNA"/>
</dbReference>
<proteinExistence type="predicted"/>
<accession>A0AAD2AI58</accession>
<dbReference type="Proteomes" id="UP000834106">
    <property type="component" value="Chromosome 22"/>
</dbReference>
<evidence type="ECO:0000313" key="2">
    <source>
        <dbReference type="Proteomes" id="UP000834106"/>
    </source>
</evidence>
<dbReference type="AlphaFoldDB" id="A0AAD2AI58"/>
<reference evidence="1" key="1">
    <citation type="submission" date="2023-05" db="EMBL/GenBank/DDBJ databases">
        <authorList>
            <person name="Huff M."/>
        </authorList>
    </citation>
    <scope>NUCLEOTIDE SEQUENCE</scope>
</reference>
<dbReference type="PANTHER" id="PTHR36323">
    <property type="entry name" value="MYOTUBULARIN-LIKE PROTEIN"/>
    <property type="match status" value="1"/>
</dbReference>